<dbReference type="Proteomes" id="UP000775213">
    <property type="component" value="Unassembled WGS sequence"/>
</dbReference>
<protein>
    <submittedName>
        <fullName evidence="1">Uncharacterized protein</fullName>
    </submittedName>
</protein>
<name>A0AAV7FQ36_DENCH</name>
<evidence type="ECO:0000313" key="1">
    <source>
        <dbReference type="EMBL" id="KAH0451725.1"/>
    </source>
</evidence>
<dbReference type="InterPro" id="IPR040256">
    <property type="entry name" value="At4g02000-like"/>
</dbReference>
<reference evidence="1 2" key="1">
    <citation type="journal article" date="2021" name="Hortic Res">
        <title>Chromosome-scale assembly of the Dendrobium chrysotoxum genome enhances the understanding of orchid evolution.</title>
        <authorList>
            <person name="Zhang Y."/>
            <person name="Zhang G.Q."/>
            <person name="Zhang D."/>
            <person name="Liu X.D."/>
            <person name="Xu X.Y."/>
            <person name="Sun W.H."/>
            <person name="Yu X."/>
            <person name="Zhu X."/>
            <person name="Wang Z.W."/>
            <person name="Zhao X."/>
            <person name="Zhong W.Y."/>
            <person name="Chen H."/>
            <person name="Yin W.L."/>
            <person name="Huang T."/>
            <person name="Niu S.C."/>
            <person name="Liu Z.J."/>
        </authorList>
    </citation>
    <scope>NUCLEOTIDE SEQUENCE [LARGE SCALE GENOMIC DNA]</scope>
    <source>
        <strain evidence="1">Lindl</strain>
    </source>
</reference>
<accession>A0AAV7FQ36</accession>
<proteinExistence type="predicted"/>
<comment type="caution">
    <text evidence="1">The sequence shown here is derived from an EMBL/GenBank/DDBJ whole genome shotgun (WGS) entry which is preliminary data.</text>
</comment>
<sequence length="385" mass="41304">MLLAPLSYLLAIPYTSSLFGRPLKVDNVTSIGSRPSLALVLVELDITKNYPKKVWLDLDKFGYIQSVQMEAFPPFCDLYKVIGHVTGECQTLSFVPSPTTSTNPIKTVRNETSTVENVVVDGNVGVVSSNPLCPIKSFNEVLNFAGNGVGAAGAVDHSFDVGLVGPPLVISDGGSPVVPVVPEADALVMLVDVLDPPKQVVNEVEVSLSITVPVTPSCGNYEDGVDACDAPSCDSNVDVSDGEIEFFDDFVPLNPRDRECDPSADGILTLNYCEGVSASLPKGDDPMAKNLGVVDVPISVLSNDALLAHLTYNVRDYEVMHGDWLKDDISSTFGEEFDEKALDSRDNFDPSILQIADAIMHMDLSSFGRDIAQKSASSEKVSFHV</sequence>
<evidence type="ECO:0000313" key="2">
    <source>
        <dbReference type="Proteomes" id="UP000775213"/>
    </source>
</evidence>
<organism evidence="1 2">
    <name type="scientific">Dendrobium chrysotoxum</name>
    <name type="common">Orchid</name>
    <dbReference type="NCBI Taxonomy" id="161865"/>
    <lineage>
        <taxon>Eukaryota</taxon>
        <taxon>Viridiplantae</taxon>
        <taxon>Streptophyta</taxon>
        <taxon>Embryophyta</taxon>
        <taxon>Tracheophyta</taxon>
        <taxon>Spermatophyta</taxon>
        <taxon>Magnoliopsida</taxon>
        <taxon>Liliopsida</taxon>
        <taxon>Asparagales</taxon>
        <taxon>Orchidaceae</taxon>
        <taxon>Epidendroideae</taxon>
        <taxon>Malaxideae</taxon>
        <taxon>Dendrobiinae</taxon>
        <taxon>Dendrobium</taxon>
    </lineage>
</organism>
<dbReference type="PANTHER" id="PTHR31286">
    <property type="entry name" value="GLYCINE-RICH CELL WALL STRUCTURAL PROTEIN 1.8-LIKE"/>
    <property type="match status" value="1"/>
</dbReference>
<dbReference type="AlphaFoldDB" id="A0AAV7FQ36"/>
<dbReference type="PANTHER" id="PTHR31286:SF180">
    <property type="entry name" value="OS10G0362600 PROTEIN"/>
    <property type="match status" value="1"/>
</dbReference>
<keyword evidence="2" id="KW-1185">Reference proteome</keyword>
<dbReference type="EMBL" id="JAGFBR010000017">
    <property type="protein sequence ID" value="KAH0451725.1"/>
    <property type="molecule type" value="Genomic_DNA"/>
</dbReference>
<gene>
    <name evidence="1" type="ORF">IEQ34_019024</name>
</gene>